<evidence type="ECO:0000256" key="1">
    <source>
        <dbReference type="ARBA" id="ARBA00022603"/>
    </source>
</evidence>
<dbReference type="InterPro" id="IPR002941">
    <property type="entry name" value="DNA_methylase_N4/N6"/>
</dbReference>
<keyword evidence="1" id="KW-0489">Methyltransferase</keyword>
<organism evidence="4">
    <name type="scientific">marine sediment metagenome</name>
    <dbReference type="NCBI Taxonomy" id="412755"/>
    <lineage>
        <taxon>unclassified sequences</taxon>
        <taxon>metagenomes</taxon>
        <taxon>ecological metagenomes</taxon>
    </lineage>
</organism>
<keyword evidence="2" id="KW-0808">Transferase</keyword>
<dbReference type="GO" id="GO:0003677">
    <property type="term" value="F:DNA binding"/>
    <property type="evidence" value="ECO:0007669"/>
    <property type="project" value="InterPro"/>
</dbReference>
<name>X1IUU2_9ZZZZ</name>
<reference evidence="4" key="1">
    <citation type="journal article" date="2014" name="Front. Microbiol.">
        <title>High frequency of phylogenetically diverse reductive dehalogenase-homologous genes in deep subseafloor sedimentary metagenomes.</title>
        <authorList>
            <person name="Kawai M."/>
            <person name="Futagami T."/>
            <person name="Toyoda A."/>
            <person name="Takaki Y."/>
            <person name="Nishi S."/>
            <person name="Hori S."/>
            <person name="Arai W."/>
            <person name="Tsubouchi T."/>
            <person name="Morono Y."/>
            <person name="Uchiyama I."/>
            <person name="Ito T."/>
            <person name="Fujiyama A."/>
            <person name="Inagaki F."/>
            <person name="Takami H."/>
        </authorList>
    </citation>
    <scope>NUCLEOTIDE SEQUENCE</scope>
    <source>
        <strain evidence="4">Expedition CK06-06</strain>
    </source>
</reference>
<dbReference type="InterPro" id="IPR029063">
    <property type="entry name" value="SAM-dependent_MTases_sf"/>
</dbReference>
<evidence type="ECO:0000259" key="3">
    <source>
        <dbReference type="Pfam" id="PF01555"/>
    </source>
</evidence>
<accession>X1IUU2</accession>
<evidence type="ECO:0000256" key="2">
    <source>
        <dbReference type="ARBA" id="ARBA00022679"/>
    </source>
</evidence>
<gene>
    <name evidence="4" type="ORF">S03H2_33289</name>
</gene>
<comment type="caution">
    <text evidence="4">The sequence shown here is derived from an EMBL/GenBank/DDBJ whole genome shotgun (WGS) entry which is preliminary data.</text>
</comment>
<feature type="domain" description="DNA methylase N-4/N-6" evidence="3">
    <location>
        <begin position="14"/>
        <end position="120"/>
    </location>
</feature>
<protein>
    <recommendedName>
        <fullName evidence="3">DNA methylase N-4/N-6 domain-containing protein</fullName>
    </recommendedName>
</protein>
<dbReference type="AlphaFoldDB" id="X1IUU2"/>
<dbReference type="SUPFAM" id="SSF53335">
    <property type="entry name" value="S-adenosyl-L-methionine-dependent methyltransferases"/>
    <property type="match status" value="1"/>
</dbReference>
<proteinExistence type="predicted"/>
<feature type="non-terminal residue" evidence="4">
    <location>
        <position position="1"/>
    </location>
</feature>
<dbReference type="Pfam" id="PF01555">
    <property type="entry name" value="N6_N4_Mtase"/>
    <property type="match status" value="1"/>
</dbReference>
<dbReference type="GO" id="GO:0032259">
    <property type="term" value="P:methylation"/>
    <property type="evidence" value="ECO:0007669"/>
    <property type="project" value="UniProtKB-KW"/>
</dbReference>
<dbReference type="GO" id="GO:0008170">
    <property type="term" value="F:N-methyltransferase activity"/>
    <property type="evidence" value="ECO:0007669"/>
    <property type="project" value="InterPro"/>
</dbReference>
<feature type="non-terminal residue" evidence="4">
    <location>
        <position position="286"/>
    </location>
</feature>
<dbReference type="PRINTS" id="PR00508">
    <property type="entry name" value="S21N4MTFRASE"/>
</dbReference>
<dbReference type="EMBL" id="BARU01020256">
    <property type="protein sequence ID" value="GAH61323.1"/>
    <property type="molecule type" value="Genomic_DNA"/>
</dbReference>
<sequence length="286" mass="33614">GIELDEKYFNICIERIKKSIKEKKEFNSNKIYDNIKNIEDRYKKIDEWFIPRDRDSYYLTNDFHPYFAAFPPQLVRKVMEKYSKKGELILDPFVGGGSAITEAKLLNRDSIGIDISPLAILISKVKSHPIKITESDISSFLSVIKDDLQKYKQLHYEEFIYEIPELTNIDKWFIKEVQFQLAIIKHHISCLQNENLRDFLLVGFSSIIRKVSNAKNAEQHLCIKKGKNIPDTFSIFSKKISLMKDQMQQYYDLTKSNNSMVKLYQFDTRKMKDIVKKESIDLIITS</sequence>
<dbReference type="Gene3D" id="3.40.50.150">
    <property type="entry name" value="Vaccinia Virus protein VP39"/>
    <property type="match status" value="1"/>
</dbReference>
<dbReference type="InterPro" id="IPR001091">
    <property type="entry name" value="RM_Methyltransferase"/>
</dbReference>
<evidence type="ECO:0000313" key="4">
    <source>
        <dbReference type="EMBL" id="GAH61323.1"/>
    </source>
</evidence>